<sequence>MASQLPPHPLITKTTTHAGEPSYHTTATATGHSDEHVAYDIGFASIILLFIIILIYTCFMCNRWKHSRSPPPPTTDSDSDSDFHSIILSSSLQDDILSNFPTFVYSETAVKPRKLDTDDNLIHDSGCPICLADYESVDVLRVLPECGHLFHIRCIDTWLEVNLICPVCRKSPLPA</sequence>
<gene>
    <name evidence="5" type="ORF">SSX86_002755</name>
</gene>
<name>A0AAP0DX14_9ASTR</name>
<dbReference type="EMBL" id="JBCNJP010000006">
    <property type="protein sequence ID" value="KAK9078698.1"/>
    <property type="molecule type" value="Genomic_DNA"/>
</dbReference>
<dbReference type="GO" id="GO:0008270">
    <property type="term" value="F:zinc ion binding"/>
    <property type="evidence" value="ECO:0007669"/>
    <property type="project" value="UniProtKB-KW"/>
</dbReference>
<reference evidence="5 6" key="1">
    <citation type="submission" date="2024-04" db="EMBL/GenBank/DDBJ databases">
        <title>The reference genome of an endangered Asteraceae, Deinandra increscens subsp. villosa, native to the Central Coast of California.</title>
        <authorList>
            <person name="Guilliams M."/>
            <person name="Hasenstab-Lehman K."/>
            <person name="Meyer R."/>
            <person name="Mcevoy S."/>
        </authorList>
    </citation>
    <scope>NUCLEOTIDE SEQUENCE [LARGE SCALE GENOMIC DNA]</scope>
    <source>
        <tissue evidence="5">Leaf</tissue>
    </source>
</reference>
<dbReference type="Pfam" id="PF13639">
    <property type="entry name" value="zf-RING_2"/>
    <property type="match status" value="1"/>
</dbReference>
<evidence type="ECO:0000256" key="2">
    <source>
        <dbReference type="SAM" id="MobiDB-lite"/>
    </source>
</evidence>
<protein>
    <recommendedName>
        <fullName evidence="4">RING-type domain-containing protein</fullName>
    </recommendedName>
</protein>
<dbReference type="SUPFAM" id="SSF57850">
    <property type="entry name" value="RING/U-box"/>
    <property type="match status" value="1"/>
</dbReference>
<dbReference type="Gene3D" id="3.30.40.10">
    <property type="entry name" value="Zinc/RING finger domain, C3HC4 (zinc finger)"/>
    <property type="match status" value="1"/>
</dbReference>
<keyword evidence="3" id="KW-1133">Transmembrane helix</keyword>
<feature type="compositionally biased region" description="Polar residues" evidence="2">
    <location>
        <begin position="12"/>
        <end position="27"/>
    </location>
</feature>
<evidence type="ECO:0000313" key="5">
    <source>
        <dbReference type="EMBL" id="KAK9078698.1"/>
    </source>
</evidence>
<organism evidence="5 6">
    <name type="scientific">Deinandra increscens subsp. villosa</name>
    <dbReference type="NCBI Taxonomy" id="3103831"/>
    <lineage>
        <taxon>Eukaryota</taxon>
        <taxon>Viridiplantae</taxon>
        <taxon>Streptophyta</taxon>
        <taxon>Embryophyta</taxon>
        <taxon>Tracheophyta</taxon>
        <taxon>Spermatophyta</taxon>
        <taxon>Magnoliopsida</taxon>
        <taxon>eudicotyledons</taxon>
        <taxon>Gunneridae</taxon>
        <taxon>Pentapetalae</taxon>
        <taxon>asterids</taxon>
        <taxon>campanulids</taxon>
        <taxon>Asterales</taxon>
        <taxon>Asteraceae</taxon>
        <taxon>Asteroideae</taxon>
        <taxon>Heliantheae alliance</taxon>
        <taxon>Madieae</taxon>
        <taxon>Madiinae</taxon>
        <taxon>Deinandra</taxon>
    </lineage>
</organism>
<feature type="domain" description="RING-type" evidence="4">
    <location>
        <begin position="127"/>
        <end position="169"/>
    </location>
</feature>
<keyword evidence="1" id="KW-0863">Zinc-finger</keyword>
<dbReference type="InterPro" id="IPR001841">
    <property type="entry name" value="Znf_RING"/>
</dbReference>
<keyword evidence="6" id="KW-1185">Reference proteome</keyword>
<keyword evidence="3" id="KW-0472">Membrane</keyword>
<feature type="transmembrane region" description="Helical" evidence="3">
    <location>
        <begin position="41"/>
        <end position="59"/>
    </location>
</feature>
<dbReference type="InterPro" id="IPR045899">
    <property type="entry name" value="ATL71-like"/>
</dbReference>
<proteinExistence type="predicted"/>
<dbReference type="PANTHER" id="PTHR46719:SF24">
    <property type="entry name" value="ZINC FINGER, RING_FYVE_PHD-TYPE-RELATED"/>
    <property type="match status" value="1"/>
</dbReference>
<dbReference type="PANTHER" id="PTHR46719">
    <property type="entry name" value="TRANSCRIPTION FACTOR C2H2 FAMILY-RELATED"/>
    <property type="match status" value="1"/>
</dbReference>
<evidence type="ECO:0000313" key="6">
    <source>
        <dbReference type="Proteomes" id="UP001408789"/>
    </source>
</evidence>
<keyword evidence="3" id="KW-0812">Transmembrane</keyword>
<dbReference type="AlphaFoldDB" id="A0AAP0DX14"/>
<dbReference type="Proteomes" id="UP001408789">
    <property type="component" value="Unassembled WGS sequence"/>
</dbReference>
<keyword evidence="1" id="KW-0862">Zinc</keyword>
<dbReference type="SMART" id="SM00184">
    <property type="entry name" value="RING"/>
    <property type="match status" value="1"/>
</dbReference>
<comment type="caution">
    <text evidence="5">The sequence shown here is derived from an EMBL/GenBank/DDBJ whole genome shotgun (WGS) entry which is preliminary data.</text>
</comment>
<feature type="region of interest" description="Disordered" evidence="2">
    <location>
        <begin position="1"/>
        <end position="27"/>
    </location>
</feature>
<accession>A0AAP0DX14</accession>
<keyword evidence="1" id="KW-0479">Metal-binding</keyword>
<dbReference type="PROSITE" id="PS50089">
    <property type="entry name" value="ZF_RING_2"/>
    <property type="match status" value="1"/>
</dbReference>
<evidence type="ECO:0000259" key="4">
    <source>
        <dbReference type="PROSITE" id="PS50089"/>
    </source>
</evidence>
<dbReference type="InterPro" id="IPR013083">
    <property type="entry name" value="Znf_RING/FYVE/PHD"/>
</dbReference>
<evidence type="ECO:0000256" key="1">
    <source>
        <dbReference type="PROSITE-ProRule" id="PRU00175"/>
    </source>
</evidence>
<evidence type="ECO:0000256" key="3">
    <source>
        <dbReference type="SAM" id="Phobius"/>
    </source>
</evidence>